<accession>A0A382Y6B2</accession>
<dbReference type="SUPFAM" id="SSF54637">
    <property type="entry name" value="Thioesterase/thiol ester dehydrase-isomerase"/>
    <property type="match status" value="1"/>
</dbReference>
<dbReference type="Gene3D" id="3.10.129.10">
    <property type="entry name" value="Hotdog Thioesterase"/>
    <property type="match status" value="1"/>
</dbReference>
<dbReference type="InterPro" id="IPR002539">
    <property type="entry name" value="MaoC-like_dom"/>
</dbReference>
<dbReference type="EMBL" id="UINC01173256">
    <property type="protein sequence ID" value="SVD78754.1"/>
    <property type="molecule type" value="Genomic_DNA"/>
</dbReference>
<dbReference type="AlphaFoldDB" id="A0A382Y6B2"/>
<name>A0A382Y6B2_9ZZZZ</name>
<reference evidence="2" key="1">
    <citation type="submission" date="2018-05" db="EMBL/GenBank/DDBJ databases">
        <authorList>
            <person name="Lanie J.A."/>
            <person name="Ng W.-L."/>
            <person name="Kazmierczak K.M."/>
            <person name="Andrzejewski T.M."/>
            <person name="Davidsen T.M."/>
            <person name="Wayne K.J."/>
            <person name="Tettelin H."/>
            <person name="Glass J.I."/>
            <person name="Rusch D."/>
            <person name="Podicherti R."/>
            <person name="Tsui H.-C.T."/>
            <person name="Winkler M.E."/>
        </authorList>
    </citation>
    <scope>NUCLEOTIDE SEQUENCE</scope>
</reference>
<organism evidence="2">
    <name type="scientific">marine metagenome</name>
    <dbReference type="NCBI Taxonomy" id="408172"/>
    <lineage>
        <taxon>unclassified sequences</taxon>
        <taxon>metagenomes</taxon>
        <taxon>ecological metagenomes</taxon>
    </lineage>
</organism>
<evidence type="ECO:0000259" key="1">
    <source>
        <dbReference type="Pfam" id="PF01575"/>
    </source>
</evidence>
<sequence>MTDHSIIDRPFEAILIGEQLPELRKMITSKLMMSYGAATWDYAPIHYDILAARNLGFPAPIADGQMLGSFLVQVVQTWAGHYAHISNLQFRNKRVVFAGDEIICKGYVDKKCESEKSIVCKLWIETHDKQIILDDALAVVLFRPAR</sequence>
<dbReference type="InterPro" id="IPR029069">
    <property type="entry name" value="HotDog_dom_sf"/>
</dbReference>
<protein>
    <recommendedName>
        <fullName evidence="1">MaoC-like domain-containing protein</fullName>
    </recommendedName>
</protein>
<dbReference type="Pfam" id="PF01575">
    <property type="entry name" value="MaoC_dehydratas"/>
    <property type="match status" value="1"/>
</dbReference>
<gene>
    <name evidence="2" type="ORF">METZ01_LOCUS431608</name>
</gene>
<feature type="domain" description="MaoC-like" evidence="1">
    <location>
        <begin position="22"/>
        <end position="113"/>
    </location>
</feature>
<evidence type="ECO:0000313" key="2">
    <source>
        <dbReference type="EMBL" id="SVD78754.1"/>
    </source>
</evidence>
<proteinExistence type="predicted"/>